<dbReference type="Gene3D" id="3.10.450.50">
    <property type="match status" value="1"/>
</dbReference>
<dbReference type="InterPro" id="IPR032710">
    <property type="entry name" value="NTF2-like_dom_sf"/>
</dbReference>
<sequence length="167" mass="17910">MKRTWTIVAALGLASGALANDHSDAAVEERADVIAAADAFFEALRDPDKTALADELLAEAVIFVHDRRDPDNARTMIVPAGTHLEAWLTSAAGVDEYMNYESVLIDGDMAHVWGPYVFLLNGTPTHCGINSMSMVKTEDGWKVGNTSFTMTAVEECATLGAPEVPAQ</sequence>
<dbReference type="AlphaFoldDB" id="A0A850H9S4"/>
<proteinExistence type="predicted"/>
<protein>
    <recommendedName>
        <fullName evidence="4">DUF4440 domain-containing protein</fullName>
    </recommendedName>
</protein>
<evidence type="ECO:0000313" key="3">
    <source>
        <dbReference type="Proteomes" id="UP000546031"/>
    </source>
</evidence>
<dbReference type="RefSeq" id="WP_176274093.1">
    <property type="nucleotide sequence ID" value="NZ_JABWTA010000001.1"/>
</dbReference>
<gene>
    <name evidence="2" type="ORF">HUO12_13515</name>
</gene>
<keyword evidence="1" id="KW-0732">Signal</keyword>
<organism evidence="2 3">
    <name type="scientific">Altererythrobacter lutimaris</name>
    <dbReference type="NCBI Taxonomy" id="2743979"/>
    <lineage>
        <taxon>Bacteria</taxon>
        <taxon>Pseudomonadati</taxon>
        <taxon>Pseudomonadota</taxon>
        <taxon>Alphaproteobacteria</taxon>
        <taxon>Sphingomonadales</taxon>
        <taxon>Erythrobacteraceae</taxon>
        <taxon>Altererythrobacter</taxon>
    </lineage>
</organism>
<accession>A0A850H9S4</accession>
<feature type="signal peptide" evidence="1">
    <location>
        <begin position="1"/>
        <end position="19"/>
    </location>
</feature>
<dbReference type="EMBL" id="JABWTA010000001">
    <property type="protein sequence ID" value="NVE95917.1"/>
    <property type="molecule type" value="Genomic_DNA"/>
</dbReference>
<reference evidence="2 3" key="1">
    <citation type="submission" date="2020-06" db="EMBL/GenBank/DDBJ databases">
        <title>Altererythrobacter lutimaris sp. nov., a marine bacterium isolated from a tidal flat.</title>
        <authorList>
            <person name="Kim D."/>
            <person name="Yoo Y."/>
            <person name="Kim J.-J."/>
        </authorList>
    </citation>
    <scope>NUCLEOTIDE SEQUENCE [LARGE SCALE GENOMIC DNA]</scope>
    <source>
        <strain evidence="2 3">JGD-16</strain>
    </source>
</reference>
<comment type="caution">
    <text evidence="2">The sequence shown here is derived from an EMBL/GenBank/DDBJ whole genome shotgun (WGS) entry which is preliminary data.</text>
</comment>
<dbReference type="Proteomes" id="UP000546031">
    <property type="component" value="Unassembled WGS sequence"/>
</dbReference>
<evidence type="ECO:0000256" key="1">
    <source>
        <dbReference type="SAM" id="SignalP"/>
    </source>
</evidence>
<dbReference type="SUPFAM" id="SSF54427">
    <property type="entry name" value="NTF2-like"/>
    <property type="match status" value="1"/>
</dbReference>
<evidence type="ECO:0008006" key="4">
    <source>
        <dbReference type="Google" id="ProtNLM"/>
    </source>
</evidence>
<name>A0A850H9S4_9SPHN</name>
<keyword evidence="3" id="KW-1185">Reference proteome</keyword>
<feature type="chain" id="PRO_5032541917" description="DUF4440 domain-containing protein" evidence="1">
    <location>
        <begin position="20"/>
        <end position="167"/>
    </location>
</feature>
<evidence type="ECO:0000313" key="2">
    <source>
        <dbReference type="EMBL" id="NVE95917.1"/>
    </source>
</evidence>